<keyword evidence="3" id="KW-0378">Hydrolase</keyword>
<evidence type="ECO:0000313" key="4">
    <source>
        <dbReference type="Proteomes" id="UP001431429"/>
    </source>
</evidence>
<dbReference type="GO" id="GO:0006508">
    <property type="term" value="P:proteolysis"/>
    <property type="evidence" value="ECO:0007669"/>
    <property type="project" value="UniProtKB-KW"/>
</dbReference>
<protein>
    <submittedName>
        <fullName evidence="3">Clp protease N-terminal domain-containing protein</fullName>
    </submittedName>
</protein>
<dbReference type="EMBL" id="JAMQAW010000033">
    <property type="protein sequence ID" value="MCM2391811.1"/>
    <property type="molecule type" value="Genomic_DNA"/>
</dbReference>
<dbReference type="RefSeq" id="WP_250922140.1">
    <property type="nucleotide sequence ID" value="NZ_JAMQAW010000033.1"/>
</dbReference>
<dbReference type="SUPFAM" id="SSF81923">
    <property type="entry name" value="Double Clp-N motif"/>
    <property type="match status" value="1"/>
</dbReference>
<reference evidence="3" key="1">
    <citation type="submission" date="2022-06" db="EMBL/GenBank/DDBJ databases">
        <title>Genome public.</title>
        <authorList>
            <person name="Sun Q."/>
        </authorList>
    </citation>
    <scope>NUCLEOTIDE SEQUENCE</scope>
    <source>
        <strain evidence="3">CWNU-1</strain>
    </source>
</reference>
<keyword evidence="3" id="KW-0645">Protease</keyword>
<feature type="domain" description="Clp R" evidence="2">
    <location>
        <begin position="107"/>
        <end position="166"/>
    </location>
</feature>
<dbReference type="Gene3D" id="1.10.1780.10">
    <property type="entry name" value="Clp, N-terminal domain"/>
    <property type="match status" value="1"/>
</dbReference>
<proteinExistence type="predicted"/>
<comment type="caution">
    <text evidence="3">The sequence shown here is derived from an EMBL/GenBank/DDBJ whole genome shotgun (WGS) entry which is preliminary data.</text>
</comment>
<sequence length="344" mass="36609">MSSHAGNSPTQHVLESNWPAVGVFGAAQGARDGDGPIGTEQLLAGLSGEGGKARTVLNDAWVTKTVILSLLRDREGRTDAWSSSDDRDQGVAASPVVGDHMGKNARLTGAARRAVEAAMAAARQERAKKLTPVHLLKAILQDDGNRAAETLRICGTTPEAVLALLDGAEPDLEDGLDLFLWPTRNSLLGLRSYAGLGLFRRWTTQFAGINWATDPIAWIKLESRYQMQAVGHGEGTEHLLLAVLATHEVAVRYAHLAAEGLEGVDILQTRYAGGQRLAEMGIGYVAARAVMDRDPDLGTADQRPLEAYLKAALTDGGTGPLVDALLRDDTRARRLVEALGAASD</sequence>
<organism evidence="3 4">
    <name type="scientific">Streptomyces albipurpureus</name>
    <dbReference type="NCBI Taxonomy" id="2897419"/>
    <lineage>
        <taxon>Bacteria</taxon>
        <taxon>Bacillati</taxon>
        <taxon>Actinomycetota</taxon>
        <taxon>Actinomycetes</taxon>
        <taxon>Kitasatosporales</taxon>
        <taxon>Streptomycetaceae</taxon>
        <taxon>Streptomyces</taxon>
    </lineage>
</organism>
<evidence type="ECO:0000313" key="3">
    <source>
        <dbReference type="EMBL" id="MCM2391811.1"/>
    </source>
</evidence>
<dbReference type="Proteomes" id="UP001431429">
    <property type="component" value="Unassembled WGS sequence"/>
</dbReference>
<evidence type="ECO:0000256" key="1">
    <source>
        <dbReference type="SAM" id="MobiDB-lite"/>
    </source>
</evidence>
<name>A0ABT0UXB3_9ACTN</name>
<keyword evidence="4" id="KW-1185">Reference proteome</keyword>
<dbReference type="Pfam" id="PF02861">
    <property type="entry name" value="Clp_N"/>
    <property type="match status" value="1"/>
</dbReference>
<accession>A0ABT0UXB3</accession>
<evidence type="ECO:0000259" key="2">
    <source>
        <dbReference type="Pfam" id="PF02861"/>
    </source>
</evidence>
<dbReference type="InterPro" id="IPR036628">
    <property type="entry name" value="Clp_N_dom_sf"/>
</dbReference>
<dbReference type="InterPro" id="IPR004176">
    <property type="entry name" value="Clp_R_N"/>
</dbReference>
<dbReference type="GO" id="GO:0008233">
    <property type="term" value="F:peptidase activity"/>
    <property type="evidence" value="ECO:0007669"/>
    <property type="project" value="UniProtKB-KW"/>
</dbReference>
<feature type="region of interest" description="Disordered" evidence="1">
    <location>
        <begin position="78"/>
        <end position="99"/>
    </location>
</feature>
<gene>
    <name evidence="3" type="ORF">NBG84_26580</name>
</gene>
<feature type="compositionally biased region" description="Basic and acidic residues" evidence="1">
    <location>
        <begin position="78"/>
        <end position="89"/>
    </location>
</feature>